<reference evidence="3 4" key="1">
    <citation type="submission" date="2017-06" db="EMBL/GenBank/DDBJ databases">
        <title>Description of Avrilella dinanensis gen. nov. sp. nov.</title>
        <authorList>
            <person name="Leyer C."/>
            <person name="Sassi M."/>
            <person name="Minet J."/>
            <person name="Kayal S."/>
            <person name="Cattoir V."/>
        </authorList>
    </citation>
    <scope>NUCLEOTIDE SEQUENCE [LARGE SCALE GENOMIC DNA]</scope>
    <source>
        <strain evidence="3 4">UR159</strain>
    </source>
</reference>
<keyword evidence="4" id="KW-1185">Reference proteome</keyword>
<keyword evidence="1" id="KW-1133">Transmembrane helix</keyword>
<gene>
    <name evidence="3" type="ORF">CDL10_06445</name>
</gene>
<feature type="transmembrane region" description="Helical" evidence="1">
    <location>
        <begin position="99"/>
        <end position="119"/>
    </location>
</feature>
<sequence length="127" mass="14456">MPNKKTLLAVLWNVLILIFCLINLSNIDSVQKISFPHIDKIVHFVFYTTASFLWLWALSARKKKLSGLIIILIVAGLILFGLMVEILQDVFPTRRSFEWLDVLCNTAGVITGTGICLIYRKLKPHTQ</sequence>
<feature type="domain" description="VanZ-like" evidence="2">
    <location>
        <begin position="31"/>
        <end position="119"/>
    </location>
</feature>
<dbReference type="Proteomes" id="UP000231960">
    <property type="component" value="Unassembled WGS sequence"/>
</dbReference>
<dbReference type="OrthoDB" id="5472246at2"/>
<evidence type="ECO:0000259" key="2">
    <source>
        <dbReference type="Pfam" id="PF04892"/>
    </source>
</evidence>
<proteinExistence type="predicted"/>
<evidence type="ECO:0000256" key="1">
    <source>
        <dbReference type="SAM" id="Phobius"/>
    </source>
</evidence>
<keyword evidence="1" id="KW-0812">Transmembrane</keyword>
<dbReference type="AlphaFoldDB" id="A0A2M9R626"/>
<feature type="transmembrane region" description="Helical" evidence="1">
    <location>
        <begin position="65"/>
        <end position="87"/>
    </location>
</feature>
<dbReference type="PANTHER" id="PTHR28008:SF1">
    <property type="entry name" value="DOMAIN PROTEIN, PUTATIVE (AFU_ORTHOLOGUE AFUA_3G10980)-RELATED"/>
    <property type="match status" value="1"/>
</dbReference>
<dbReference type="PANTHER" id="PTHR28008">
    <property type="entry name" value="DOMAIN PROTEIN, PUTATIVE (AFU_ORTHOLOGUE AFUA_3G10980)-RELATED"/>
    <property type="match status" value="1"/>
</dbReference>
<dbReference type="RefSeq" id="WP_100677768.1">
    <property type="nucleotide sequence ID" value="NZ_NIPO01000001.1"/>
</dbReference>
<dbReference type="InterPro" id="IPR006976">
    <property type="entry name" value="VanZ-like"/>
</dbReference>
<keyword evidence="1" id="KW-0472">Membrane</keyword>
<feature type="transmembrane region" description="Helical" evidence="1">
    <location>
        <begin position="7"/>
        <end position="25"/>
    </location>
</feature>
<comment type="caution">
    <text evidence="3">The sequence shown here is derived from an EMBL/GenBank/DDBJ whole genome shotgun (WGS) entry which is preliminary data.</text>
</comment>
<evidence type="ECO:0000313" key="3">
    <source>
        <dbReference type="EMBL" id="PJR04205.1"/>
    </source>
</evidence>
<accession>A0A2M9R626</accession>
<name>A0A2M9R626_9FLAO</name>
<dbReference type="EMBL" id="NIPO01000001">
    <property type="protein sequence ID" value="PJR04205.1"/>
    <property type="molecule type" value="Genomic_DNA"/>
</dbReference>
<dbReference type="Pfam" id="PF04892">
    <property type="entry name" value="VanZ"/>
    <property type="match status" value="1"/>
</dbReference>
<dbReference type="NCBIfam" id="NF037970">
    <property type="entry name" value="vanZ_1"/>
    <property type="match status" value="1"/>
</dbReference>
<evidence type="ECO:0000313" key="4">
    <source>
        <dbReference type="Proteomes" id="UP000231960"/>
    </source>
</evidence>
<protein>
    <recommendedName>
        <fullName evidence="2">VanZ-like domain-containing protein</fullName>
    </recommendedName>
</protein>
<feature type="transmembrane region" description="Helical" evidence="1">
    <location>
        <begin position="41"/>
        <end position="58"/>
    </location>
</feature>
<organism evidence="3 4">
    <name type="scientific">Avrilella dinanensis</name>
    <dbReference type="NCBI Taxonomy" id="2008672"/>
    <lineage>
        <taxon>Bacteria</taxon>
        <taxon>Pseudomonadati</taxon>
        <taxon>Bacteroidota</taxon>
        <taxon>Flavobacteriia</taxon>
        <taxon>Flavobacteriales</taxon>
        <taxon>Flavobacteriaceae</taxon>
        <taxon>Avrilella</taxon>
    </lineage>
</organism>